<evidence type="ECO:0000256" key="5">
    <source>
        <dbReference type="SAM" id="MobiDB-lite"/>
    </source>
</evidence>
<sequence length="218" mass="23621">MLASGGRLSSQSRPSVAHRNASRISYPLNDVTPSERDTHQISGQWSVIAVRSSNKKRRLTPFLVKQTLLPSPADRNSGYSKQSFDLQPNMENPPPYPGNGPTAPGYPAQGPPPQGYPGYPQQGYPVNMEQPNPAYPNYPPGPMGPGGPYPGPGQPPYGYAGQPQFGWQGGPPPGPMYGEAPKNTVYVVEDRRRDDTADTCLTACWTALCCCCLWDMLT</sequence>
<reference evidence="7" key="2">
    <citation type="submission" date="2025-09" db="UniProtKB">
        <authorList>
            <consortium name="Ensembl"/>
        </authorList>
    </citation>
    <scope>IDENTIFICATION</scope>
</reference>
<dbReference type="RefSeq" id="XP_005916549.1">
    <property type="nucleotide sequence ID" value="XM_005916487.3"/>
</dbReference>
<evidence type="ECO:0000313" key="7">
    <source>
        <dbReference type="Ensembl" id="ENSHBUP00000022664.1"/>
    </source>
</evidence>
<dbReference type="InterPro" id="IPR043240">
    <property type="entry name" value="CYSTM1-like"/>
</dbReference>
<evidence type="ECO:0000313" key="8">
    <source>
        <dbReference type="Proteomes" id="UP000264840"/>
    </source>
</evidence>
<dbReference type="GeneTree" id="ENSGT00940000165340"/>
<dbReference type="OMA" id="FDLQPNM"/>
<dbReference type="AlphaFoldDB" id="A0A3Q2WKZ9"/>
<evidence type="ECO:0000256" key="2">
    <source>
        <dbReference type="ARBA" id="ARBA00009444"/>
    </source>
</evidence>
<evidence type="ECO:0000256" key="3">
    <source>
        <dbReference type="ARBA" id="ARBA00013590"/>
    </source>
</evidence>
<protein>
    <recommendedName>
        <fullName evidence="3">Cysteine-rich and transmembrane domain-containing protein 1</fullName>
    </recommendedName>
</protein>
<organism evidence="7 8">
    <name type="scientific">Haplochromis burtoni</name>
    <name type="common">Burton's mouthbrooder</name>
    <name type="synonym">Chromis burtoni</name>
    <dbReference type="NCBI Taxonomy" id="8153"/>
    <lineage>
        <taxon>Eukaryota</taxon>
        <taxon>Metazoa</taxon>
        <taxon>Chordata</taxon>
        <taxon>Craniata</taxon>
        <taxon>Vertebrata</taxon>
        <taxon>Euteleostomi</taxon>
        <taxon>Actinopterygii</taxon>
        <taxon>Neopterygii</taxon>
        <taxon>Teleostei</taxon>
        <taxon>Neoteleostei</taxon>
        <taxon>Acanthomorphata</taxon>
        <taxon>Ovalentaria</taxon>
        <taxon>Cichlomorphae</taxon>
        <taxon>Cichliformes</taxon>
        <taxon>Cichlidae</taxon>
        <taxon>African cichlids</taxon>
        <taxon>Pseudocrenilabrinae</taxon>
        <taxon>Haplochromini</taxon>
        <taxon>Haplochromis</taxon>
    </lineage>
</organism>
<comment type="subcellular location">
    <subcellularLocation>
        <location evidence="1">Membrane</location>
    </subcellularLocation>
</comment>
<dbReference type="Proteomes" id="UP000264840">
    <property type="component" value="Unplaced"/>
</dbReference>
<feature type="compositionally biased region" description="Polar residues" evidence="5">
    <location>
        <begin position="77"/>
        <end position="90"/>
    </location>
</feature>
<reference evidence="7" key="1">
    <citation type="submission" date="2025-08" db="UniProtKB">
        <authorList>
            <consortium name="Ensembl"/>
        </authorList>
    </citation>
    <scope>IDENTIFICATION</scope>
</reference>
<dbReference type="GeneID" id="102305936"/>
<comment type="similarity">
    <text evidence="2">Belongs to the CYSTM1 family.</text>
</comment>
<proteinExistence type="inferred from homology"/>
<evidence type="ECO:0000256" key="4">
    <source>
        <dbReference type="ARBA" id="ARBA00023136"/>
    </source>
</evidence>
<dbReference type="PANTHER" id="PTHR47564">
    <property type="entry name" value="CYSTEINE-RICH AND TRANSMEMBRANE DOMAIN-CONTAINING PROTEIN 1"/>
    <property type="match status" value="1"/>
</dbReference>
<dbReference type="STRING" id="8153.ENSHBUP00000022664"/>
<accession>A0A3Q2WKZ9</accession>
<feature type="domain" description="Cysteine-rich transmembrane" evidence="6">
    <location>
        <begin position="185"/>
        <end position="217"/>
    </location>
</feature>
<name>A0A3Q2WKZ9_HAPBU</name>
<dbReference type="Ensembl" id="ENSHBUT00000013082.1">
    <property type="protein sequence ID" value="ENSHBUP00000022664.1"/>
    <property type="gene ID" value="ENSHBUG00000003027.1"/>
</dbReference>
<feature type="compositionally biased region" description="Pro residues" evidence="5">
    <location>
        <begin position="133"/>
        <end position="152"/>
    </location>
</feature>
<feature type="compositionally biased region" description="Low complexity" evidence="5">
    <location>
        <begin position="99"/>
        <end position="108"/>
    </location>
</feature>
<dbReference type="Pfam" id="PF12734">
    <property type="entry name" value="CYSTM"/>
    <property type="match status" value="1"/>
</dbReference>
<evidence type="ECO:0000256" key="1">
    <source>
        <dbReference type="ARBA" id="ARBA00004370"/>
    </source>
</evidence>
<dbReference type="GO" id="GO:0070062">
    <property type="term" value="C:extracellular exosome"/>
    <property type="evidence" value="ECO:0007669"/>
    <property type="project" value="TreeGrafter"/>
</dbReference>
<feature type="region of interest" description="Disordered" evidence="5">
    <location>
        <begin position="1"/>
        <end position="43"/>
    </location>
</feature>
<evidence type="ECO:0000259" key="6">
    <source>
        <dbReference type="Pfam" id="PF12734"/>
    </source>
</evidence>
<dbReference type="InterPro" id="IPR028144">
    <property type="entry name" value="CYSTM_dom"/>
</dbReference>
<keyword evidence="4" id="KW-0472">Membrane</keyword>
<dbReference type="PANTHER" id="PTHR47564:SF1">
    <property type="entry name" value="CYSTEINE-RICH AND TRANSMEMBRANE DOMAIN-CONTAINING PROTEIN 1"/>
    <property type="match status" value="1"/>
</dbReference>
<dbReference type="GO" id="GO:0016020">
    <property type="term" value="C:membrane"/>
    <property type="evidence" value="ECO:0007669"/>
    <property type="project" value="UniProtKB-SubCell"/>
</dbReference>
<keyword evidence="8" id="KW-1185">Reference proteome</keyword>
<feature type="region of interest" description="Disordered" evidence="5">
    <location>
        <begin position="69"/>
        <end position="152"/>
    </location>
</feature>
<feature type="compositionally biased region" description="Low complexity" evidence="5">
    <location>
        <begin position="116"/>
        <end position="125"/>
    </location>
</feature>